<organism evidence="1 2">
    <name type="scientific">Novosphingobium album</name>
    <name type="common">ex Liu et al. 2023</name>
    <dbReference type="NCBI Taxonomy" id="3031130"/>
    <lineage>
        <taxon>Bacteria</taxon>
        <taxon>Pseudomonadati</taxon>
        <taxon>Pseudomonadota</taxon>
        <taxon>Alphaproteobacteria</taxon>
        <taxon>Sphingomonadales</taxon>
        <taxon>Sphingomonadaceae</taxon>
        <taxon>Novosphingobium</taxon>
    </lineage>
</organism>
<name>A0ABT5WRV9_9SPHN</name>
<evidence type="ECO:0000313" key="2">
    <source>
        <dbReference type="Proteomes" id="UP001216253"/>
    </source>
</evidence>
<reference evidence="1 2" key="1">
    <citation type="submission" date="2023-03" db="EMBL/GenBank/DDBJ databases">
        <title>NovoSphingobium album sp. nov. isolated from polycyclic aromatic hydrocarbons- and heavy-metal polluted soil.</title>
        <authorList>
            <person name="Liu Z."/>
            <person name="Wang K."/>
        </authorList>
    </citation>
    <scope>NUCLEOTIDE SEQUENCE [LARGE SCALE GENOMIC DNA]</scope>
    <source>
        <strain evidence="1 2">H3SJ31-1</strain>
    </source>
</reference>
<protein>
    <submittedName>
        <fullName evidence="1">Uncharacterized protein</fullName>
    </submittedName>
</protein>
<sequence length="142" mass="15282">MDRSRTGKGAYSVGAMVKNIPQWIRVDLASDDAARRERAEDALSAMILAIRTDVTPAALSLGSHQLPGSTPATIGVKRKRDVDFRPEVAGLKLSDAVSRLAAMDTKNGDEFCIWASVDGSEHMISGPRLAKIIDAAHEQSPR</sequence>
<gene>
    <name evidence="1" type="ORF">PYV00_13810</name>
</gene>
<dbReference type="Proteomes" id="UP001216253">
    <property type="component" value="Unassembled WGS sequence"/>
</dbReference>
<keyword evidence="2" id="KW-1185">Reference proteome</keyword>
<dbReference type="EMBL" id="JARESE010000047">
    <property type="protein sequence ID" value="MDE8652778.1"/>
    <property type="molecule type" value="Genomic_DNA"/>
</dbReference>
<comment type="caution">
    <text evidence="1">The sequence shown here is derived from an EMBL/GenBank/DDBJ whole genome shotgun (WGS) entry which is preliminary data.</text>
</comment>
<dbReference type="RefSeq" id="WP_275228870.1">
    <property type="nucleotide sequence ID" value="NZ_JARESE010000047.1"/>
</dbReference>
<evidence type="ECO:0000313" key="1">
    <source>
        <dbReference type="EMBL" id="MDE8652778.1"/>
    </source>
</evidence>
<proteinExistence type="predicted"/>
<accession>A0ABT5WRV9</accession>